<protein>
    <submittedName>
        <fullName evidence="1">Uncharacterized protein</fullName>
    </submittedName>
</protein>
<comment type="caution">
    <text evidence="1">The sequence shown here is derived from an EMBL/GenBank/DDBJ whole genome shotgun (WGS) entry which is preliminary data.</text>
</comment>
<dbReference type="EMBL" id="CM045767">
    <property type="protein sequence ID" value="KAI7998415.1"/>
    <property type="molecule type" value="Genomic_DNA"/>
</dbReference>
<reference evidence="1 2" key="1">
    <citation type="journal article" date="2022" name="Plant J.">
        <title>Chromosome-level genome of Camellia lanceoleosa provides a valuable resource for understanding genome evolution and self-incompatibility.</title>
        <authorList>
            <person name="Gong W."/>
            <person name="Xiao S."/>
            <person name="Wang L."/>
            <person name="Liao Z."/>
            <person name="Chang Y."/>
            <person name="Mo W."/>
            <person name="Hu G."/>
            <person name="Li W."/>
            <person name="Zhao G."/>
            <person name="Zhu H."/>
            <person name="Hu X."/>
            <person name="Ji K."/>
            <person name="Xiang X."/>
            <person name="Song Q."/>
            <person name="Yuan D."/>
            <person name="Jin S."/>
            <person name="Zhang L."/>
        </authorList>
    </citation>
    <scope>NUCLEOTIDE SEQUENCE [LARGE SCALE GENOMIC DNA]</scope>
    <source>
        <strain evidence="1">SQ_2022a</strain>
    </source>
</reference>
<sequence length="608" mass="67057">MESFELPEVTDECEDVSHRCLVGKVLAPKILNKLAVNKILLVAWKTRAGVSITPWKENIYLFQFEDLEDRSRVLLEAPWSVMGSLLVLHTLQPGMGADDLDFRWSPFWVQVHGLPFEKMTRAHGEVIGNRIGKLVEVEAPSDDLLIHRSFLRLRVEVDVTKPLLQGFILYHRDSSGPVGDGVKVYYKYEKLTEFCYDCGRIGHNNLSCKFVSRDEGRNSGYGPNQRTRPARSVTSLCRQNARPLEELRAGRDKSMPPLGFSLGSTAARSNEDEGAAASGPAAPSSHHLDENVDVRLVRNRVVELGATEFVQSEVPCPCTSGSPLEPSSLLDPSSHALNLVHGPSHICNLNLGLAEVPKVNMSYSNLSVEELSPSPSPERPRPSDSLIDASISQEFTCLSLKRPLSEEDLCDYVPLKKLKGVDSDMDNAVANPKALCVFTRKPNPRALSWRGSRLKKIPLVEIPVQDAATAVIPSPGGVVPVGVVSLVDNNCCTKVLGLFSNSDIGEVDTSGFRVQTVRHGGISIQKVNEVINPSRKQWDERKLRSLLSRADCDAILSIPVSAEDKDKALLWHHDSKGCYTVKSGYHEAKETSDLGSNRLLFYGLIKKE</sequence>
<accession>A0ACC0GBM7</accession>
<evidence type="ECO:0000313" key="2">
    <source>
        <dbReference type="Proteomes" id="UP001060215"/>
    </source>
</evidence>
<evidence type="ECO:0000313" key="1">
    <source>
        <dbReference type="EMBL" id="KAI7998415.1"/>
    </source>
</evidence>
<keyword evidence="2" id="KW-1185">Reference proteome</keyword>
<organism evidence="1 2">
    <name type="scientific">Camellia lanceoleosa</name>
    <dbReference type="NCBI Taxonomy" id="1840588"/>
    <lineage>
        <taxon>Eukaryota</taxon>
        <taxon>Viridiplantae</taxon>
        <taxon>Streptophyta</taxon>
        <taxon>Embryophyta</taxon>
        <taxon>Tracheophyta</taxon>
        <taxon>Spermatophyta</taxon>
        <taxon>Magnoliopsida</taxon>
        <taxon>eudicotyledons</taxon>
        <taxon>Gunneridae</taxon>
        <taxon>Pentapetalae</taxon>
        <taxon>asterids</taxon>
        <taxon>Ericales</taxon>
        <taxon>Theaceae</taxon>
        <taxon>Camellia</taxon>
    </lineage>
</organism>
<name>A0ACC0GBM7_9ERIC</name>
<proteinExistence type="predicted"/>
<gene>
    <name evidence="1" type="ORF">LOK49_LG10G01540</name>
</gene>
<dbReference type="Proteomes" id="UP001060215">
    <property type="component" value="Chromosome 10"/>
</dbReference>